<dbReference type="CDD" id="cd05237">
    <property type="entry name" value="UDP_invert_4-6DH_SDR_e"/>
    <property type="match status" value="1"/>
</dbReference>
<accession>A0A841CC17</accession>
<dbReference type="AlphaFoldDB" id="A0A841CC17"/>
<evidence type="ECO:0000256" key="1">
    <source>
        <dbReference type="ARBA" id="ARBA00007430"/>
    </source>
</evidence>
<organism evidence="3 4">
    <name type="scientific">Saccharothrix tamanrassetensis</name>
    <dbReference type="NCBI Taxonomy" id="1051531"/>
    <lineage>
        <taxon>Bacteria</taxon>
        <taxon>Bacillati</taxon>
        <taxon>Actinomycetota</taxon>
        <taxon>Actinomycetes</taxon>
        <taxon>Pseudonocardiales</taxon>
        <taxon>Pseudonocardiaceae</taxon>
        <taxon>Saccharothrix</taxon>
    </lineage>
</organism>
<sequence>MSVLRNSSVLVTGGTGSLGRAFARHLLAHHEPDRIVVFSRDEQKQYEMRQEFGADDRVRWVLGDIRDRDSVIRAMRGVDHVVHAAALKQVDTAEYHPFEFAKTNIEGSQNVLEAAVECGVRKVVALSTDKASSPTNLYGATKMVADKLFTSANAWASERGVLFSVVRFGNVMGSRGSVLPLFRRLVAEGSTLPITDKRMTRFWITPEQAVRFTVDSFATMRGGELFVPRIPSMKISDLAEAVAPGMPTYEVGMRPGEKLHEEMIAAEDSYRTLQLEDRYIVLPTVGVTGYTAAGYCLPVSLGFTYRSDTNDAWLSIDELRRMLDLEGAWSAS</sequence>
<protein>
    <submittedName>
        <fullName evidence="3">UDP-N-acetylglucosamine 4,6-dehydratase</fullName>
        <ecNumber evidence="3">4.2.1.115</ecNumber>
    </submittedName>
</protein>
<reference evidence="3 4" key="1">
    <citation type="submission" date="2020-08" db="EMBL/GenBank/DDBJ databases">
        <title>Genomic Encyclopedia of Type Strains, Phase III (KMG-III): the genomes of soil and plant-associated and newly described type strains.</title>
        <authorList>
            <person name="Whitman W."/>
        </authorList>
    </citation>
    <scope>NUCLEOTIDE SEQUENCE [LARGE SCALE GENOMIC DNA]</scope>
    <source>
        <strain evidence="3 4">CECT 8640</strain>
    </source>
</reference>
<evidence type="ECO:0000259" key="2">
    <source>
        <dbReference type="SMART" id="SM00822"/>
    </source>
</evidence>
<comment type="caution">
    <text evidence="3">The sequence shown here is derived from an EMBL/GenBank/DDBJ whole genome shotgun (WGS) entry which is preliminary data.</text>
</comment>
<dbReference type="InterPro" id="IPR057326">
    <property type="entry name" value="KR_dom"/>
</dbReference>
<gene>
    <name evidence="3" type="ORF">FHS29_000288</name>
</gene>
<name>A0A841CC17_9PSEU</name>
<dbReference type="InterPro" id="IPR020025">
    <property type="entry name" value="PseB"/>
</dbReference>
<dbReference type="Pfam" id="PF02719">
    <property type="entry name" value="Polysacc_synt_2"/>
    <property type="match status" value="1"/>
</dbReference>
<dbReference type="InterPro" id="IPR051203">
    <property type="entry name" value="Polysaccharide_Synthase-Rel"/>
</dbReference>
<dbReference type="EMBL" id="JACHJN010000001">
    <property type="protein sequence ID" value="MBB5953718.1"/>
    <property type="molecule type" value="Genomic_DNA"/>
</dbReference>
<comment type="similarity">
    <text evidence="1">Belongs to the polysaccharide synthase family.</text>
</comment>
<dbReference type="Gene3D" id="3.40.50.720">
    <property type="entry name" value="NAD(P)-binding Rossmann-like Domain"/>
    <property type="match status" value="1"/>
</dbReference>
<dbReference type="GO" id="GO:0016829">
    <property type="term" value="F:lyase activity"/>
    <property type="evidence" value="ECO:0007669"/>
    <property type="project" value="UniProtKB-KW"/>
</dbReference>
<dbReference type="EC" id="4.2.1.115" evidence="3"/>
<dbReference type="InterPro" id="IPR036291">
    <property type="entry name" value="NAD(P)-bd_dom_sf"/>
</dbReference>
<dbReference type="SMART" id="SM00822">
    <property type="entry name" value="PKS_KR"/>
    <property type="match status" value="1"/>
</dbReference>
<keyword evidence="4" id="KW-1185">Reference proteome</keyword>
<dbReference type="InterPro" id="IPR003869">
    <property type="entry name" value="Polysac_CapD-like"/>
</dbReference>
<feature type="domain" description="Ketoreductase" evidence="2">
    <location>
        <begin position="7"/>
        <end position="141"/>
    </location>
</feature>
<evidence type="ECO:0000313" key="4">
    <source>
        <dbReference type="Proteomes" id="UP000547510"/>
    </source>
</evidence>
<evidence type="ECO:0000313" key="3">
    <source>
        <dbReference type="EMBL" id="MBB5953718.1"/>
    </source>
</evidence>
<proteinExistence type="inferred from homology"/>
<dbReference type="RefSeq" id="WP_312864687.1">
    <property type="nucleotide sequence ID" value="NZ_JACHJN010000001.1"/>
</dbReference>
<dbReference type="Proteomes" id="UP000547510">
    <property type="component" value="Unassembled WGS sequence"/>
</dbReference>
<dbReference type="SUPFAM" id="SSF51735">
    <property type="entry name" value="NAD(P)-binding Rossmann-fold domains"/>
    <property type="match status" value="1"/>
</dbReference>
<dbReference type="PANTHER" id="PTHR43318">
    <property type="entry name" value="UDP-N-ACETYLGLUCOSAMINE 4,6-DEHYDRATASE"/>
    <property type="match status" value="1"/>
</dbReference>
<dbReference type="PANTHER" id="PTHR43318:SF2">
    <property type="entry name" value="UDP-N-ACETYLGLUCOSAMINE 4,6-DEHYDRATASE (INVERTING)"/>
    <property type="match status" value="1"/>
</dbReference>
<dbReference type="NCBIfam" id="TIGR03589">
    <property type="entry name" value="PseB"/>
    <property type="match status" value="1"/>
</dbReference>
<keyword evidence="3" id="KW-0456">Lyase</keyword>